<proteinExistence type="predicted"/>
<feature type="coiled-coil region" evidence="1">
    <location>
        <begin position="1041"/>
        <end position="1068"/>
    </location>
</feature>
<keyword evidence="1" id="KW-0175">Coiled coil</keyword>
<dbReference type="PANTHER" id="PTHR23159">
    <property type="entry name" value="CENTROSOMAL PROTEIN 2"/>
    <property type="match status" value="1"/>
</dbReference>
<keyword evidence="3" id="KW-1185">Reference proteome</keyword>
<feature type="coiled-coil region" evidence="1">
    <location>
        <begin position="498"/>
        <end position="529"/>
    </location>
</feature>
<name>A0A2A3EKK2_APICC</name>
<evidence type="ECO:0000313" key="3">
    <source>
        <dbReference type="Proteomes" id="UP000242457"/>
    </source>
</evidence>
<dbReference type="EMBL" id="KZ288219">
    <property type="protein sequence ID" value="PBC32238.1"/>
    <property type="molecule type" value="Genomic_DNA"/>
</dbReference>
<reference evidence="2 3" key="1">
    <citation type="submission" date="2014-07" db="EMBL/GenBank/DDBJ databases">
        <title>Genomic and transcriptomic analysis on Apis cerana provide comprehensive insights into honey bee biology.</title>
        <authorList>
            <person name="Diao Q."/>
            <person name="Sun L."/>
            <person name="Zheng H."/>
            <person name="Zheng H."/>
            <person name="Xu S."/>
            <person name="Wang S."/>
            <person name="Zeng Z."/>
            <person name="Hu F."/>
            <person name="Su S."/>
            <person name="Wu J."/>
        </authorList>
    </citation>
    <scope>NUCLEOTIDE SEQUENCE [LARGE SCALE GENOMIC DNA]</scope>
    <source>
        <tissue evidence="2">Pupae without intestine</tissue>
    </source>
</reference>
<dbReference type="AlphaFoldDB" id="A0A2A3EKK2"/>
<dbReference type="Proteomes" id="UP000242457">
    <property type="component" value="Unassembled WGS sequence"/>
</dbReference>
<feature type="coiled-coil region" evidence="1">
    <location>
        <begin position="789"/>
        <end position="977"/>
    </location>
</feature>
<protein>
    <submittedName>
        <fullName evidence="2">Uncharacterized protein</fullName>
    </submittedName>
</protein>
<organism evidence="2 3">
    <name type="scientific">Apis cerana cerana</name>
    <name type="common">Oriental honeybee</name>
    <dbReference type="NCBI Taxonomy" id="94128"/>
    <lineage>
        <taxon>Eukaryota</taxon>
        <taxon>Metazoa</taxon>
        <taxon>Ecdysozoa</taxon>
        <taxon>Arthropoda</taxon>
        <taxon>Hexapoda</taxon>
        <taxon>Insecta</taxon>
        <taxon>Pterygota</taxon>
        <taxon>Neoptera</taxon>
        <taxon>Endopterygota</taxon>
        <taxon>Hymenoptera</taxon>
        <taxon>Apocrita</taxon>
        <taxon>Aculeata</taxon>
        <taxon>Apoidea</taxon>
        <taxon>Anthophila</taxon>
        <taxon>Apidae</taxon>
        <taxon>Apis</taxon>
    </lineage>
</organism>
<evidence type="ECO:0000256" key="1">
    <source>
        <dbReference type="SAM" id="Coils"/>
    </source>
</evidence>
<gene>
    <name evidence="2" type="ORF">APICC_02493</name>
</gene>
<feature type="coiled-coil region" evidence="1">
    <location>
        <begin position="650"/>
        <end position="705"/>
    </location>
</feature>
<feature type="coiled-coil region" evidence="1">
    <location>
        <begin position="63"/>
        <end position="104"/>
    </location>
</feature>
<feature type="coiled-coil region" evidence="1">
    <location>
        <begin position="1094"/>
        <end position="1135"/>
    </location>
</feature>
<feature type="coiled-coil region" evidence="1">
    <location>
        <begin position="264"/>
        <end position="298"/>
    </location>
</feature>
<sequence>MKLEISKEWIKNLKEQNIMLVQVVEDLEQAACNRVKLLEEKLKHSSMLVSGNMKKSTNTEKTISTLLNRVSNLEKDEECMQQKIEFLQSDIRGLLELIRRAAQENHWTLDDIKFFEIQPSDIPVPTNCTCDQEDINHKKVQSLKLQIKNFEENEKKMIVHQKELEDKLIDLNAKLQIKEDTIKTYAFQFQNLSDNLRRRVKFTDQIACSTFVENNQETFDIMLMADIVENLLLEKDVEIKILHERLRDAKSNLAITVRDSDINLNNLKIQLSEKYKTVQDIEQQMANLQKESVEKQSVLTAEVMEKNEIVTSLQKKMTILQEQCHYANMQIHFKEGIIKKMRKELRRIAKCLYSSFFSSTHNCYNKITIDNQEMEFFCKLCEKIIVSKMMQTSAKHKNNSILQTYIENILDCNKLTKNIPTMKTKENNLANKTIDYCANTEFSKINMYTKFHNIDKKILKYSKKLPPFNICKQSLDNKNDIKNPRNSINQQNQIVSYLNKVKSLMEQEKEDLSKLKVELEKTVEKLCCEKDEEYKINNESNMDNIKYKLARNIEYVNKIYSKKDELIEIINSLLQIENDDLFHTENLNLLPNTDINQFKLMDIFRECAVEAQITMEDIKDEINMIVSSFKCRHQKYIDLNKEVLNVQNQLIKCREKIANVVNKLQLQEEERVRHNDRIISGENKLKDIKNEINITQSQLSHVNEMQSNENMSYYVEDISNCTNISNYDLLCSIIEEIEQTSSSLQIFQVQGCCIVKDLEKLKNQFCEVDLSTKKLHDKIDETVSILTEHDIVEITLSQKEQKLQKLEEEVDTIHLKVQDVLETFFSSKEHILHEVLQTKQSVNKLRKEYDDLKYKLSQKSLNSECDKKTCLWKYRVTDLQDQVKILQHEAKCNEEANNFLRNNIQSLEEELHIIHGKADNYRRSHSINNMKLKKKIIELENTLKFQKEIECTLRRELNDIEIELKKSKELLNSSHNEYNMEETLLQCNCYQFRHDTMTAHQLFKKLKNSIKCTKIGLQELKTELKKLICEDSNCCSSARSLMNLLEILQKHESELDNCFQEIEELKNALYSKDKLIENMKEIIGIQKDSIVMTQTELKELHQKYQEKIDNQNQIISQYEKEKKDLSKQNELQIQTIGHLQNAVVEAKKCIDQMGNRTVSDMSEQWSAIPSVTFNQRNVHDV</sequence>
<evidence type="ECO:0000313" key="2">
    <source>
        <dbReference type="EMBL" id="PBC32238.1"/>
    </source>
</evidence>
<dbReference type="OrthoDB" id="6350415at2759"/>
<dbReference type="PANTHER" id="PTHR23159:SF31">
    <property type="entry name" value="CENTROSOME-ASSOCIATED PROTEIN CEP250 ISOFORM X1"/>
    <property type="match status" value="1"/>
</dbReference>
<accession>A0A2A3EKK2</accession>